<feature type="domain" description="Activator of Hsp90 ATPase homologue 1/2-like C-terminal" evidence="2">
    <location>
        <begin position="21"/>
        <end position="135"/>
    </location>
</feature>
<comment type="caution">
    <text evidence="3">The sequence shown here is derived from an EMBL/GenBank/DDBJ whole genome shotgun (WGS) entry which is preliminary data.</text>
</comment>
<dbReference type="RefSeq" id="WP_326076895.1">
    <property type="nucleotide sequence ID" value="NZ_JARLKY010000153.1"/>
</dbReference>
<dbReference type="Proteomes" id="UP001338137">
    <property type="component" value="Unassembled WGS sequence"/>
</dbReference>
<evidence type="ECO:0000256" key="1">
    <source>
        <dbReference type="ARBA" id="ARBA00006817"/>
    </source>
</evidence>
<dbReference type="Gene3D" id="3.30.530.20">
    <property type="match status" value="1"/>
</dbReference>
<dbReference type="InterPro" id="IPR023393">
    <property type="entry name" value="START-like_dom_sf"/>
</dbReference>
<protein>
    <submittedName>
        <fullName evidence="3">SRPBCC family protein</fullName>
    </submittedName>
</protein>
<gene>
    <name evidence="3" type="ORF">P4I72_36845</name>
</gene>
<evidence type="ECO:0000259" key="2">
    <source>
        <dbReference type="Pfam" id="PF08327"/>
    </source>
</evidence>
<dbReference type="InterPro" id="IPR013538">
    <property type="entry name" value="ASHA1/2-like_C"/>
</dbReference>
<evidence type="ECO:0000313" key="4">
    <source>
        <dbReference type="Proteomes" id="UP001338137"/>
    </source>
</evidence>
<proteinExistence type="inferred from homology"/>
<dbReference type="CDD" id="cd08899">
    <property type="entry name" value="SRPBCC_CalC_Aha1-like_6"/>
    <property type="match status" value="1"/>
</dbReference>
<dbReference type="Pfam" id="PF08327">
    <property type="entry name" value="AHSA1"/>
    <property type="match status" value="1"/>
</dbReference>
<keyword evidence="4" id="KW-1185">Reference proteome</keyword>
<sequence length="161" mass="19091">MDGRVLQYEGRHVVSFERYLNHPVEKVWRAITSPDRIVNWLTAHAQFDLIVDGQITFRWENGDLVHGKFTKVNPPYELEYTWQEKTSGKSLVRWELSDYDEGCLVHLTHTFYESAIVADFLAGWHVHLEMLDMTLQEKHVDFPWERVKEMHEKYASVISEL</sequence>
<organism evidence="3 4">
    <name type="scientific">Paenibacillus alba</name>
    <dbReference type="NCBI Taxonomy" id="1197127"/>
    <lineage>
        <taxon>Bacteria</taxon>
        <taxon>Bacillati</taxon>
        <taxon>Bacillota</taxon>
        <taxon>Bacilli</taxon>
        <taxon>Bacillales</taxon>
        <taxon>Paenibacillaceae</taxon>
        <taxon>Paenibacillus</taxon>
    </lineage>
</organism>
<name>A0ABU6GER7_9BACL</name>
<reference evidence="3 4" key="1">
    <citation type="submission" date="2023-03" db="EMBL/GenBank/DDBJ databases">
        <title>Bacillus Genome Sequencing.</title>
        <authorList>
            <person name="Dunlap C."/>
        </authorList>
    </citation>
    <scope>NUCLEOTIDE SEQUENCE [LARGE SCALE GENOMIC DNA]</scope>
    <source>
        <strain evidence="3 4">BD-533</strain>
    </source>
</reference>
<dbReference type="SUPFAM" id="SSF55961">
    <property type="entry name" value="Bet v1-like"/>
    <property type="match status" value="1"/>
</dbReference>
<evidence type="ECO:0000313" key="3">
    <source>
        <dbReference type="EMBL" id="MEC0232682.1"/>
    </source>
</evidence>
<dbReference type="EMBL" id="JARLKY010000153">
    <property type="protein sequence ID" value="MEC0232682.1"/>
    <property type="molecule type" value="Genomic_DNA"/>
</dbReference>
<accession>A0ABU6GER7</accession>
<comment type="similarity">
    <text evidence="1">Belongs to the AHA1 family.</text>
</comment>